<gene>
    <name evidence="1" type="ORF">P5673_019712</name>
</gene>
<proteinExistence type="predicted"/>
<reference evidence="1" key="2">
    <citation type="journal article" date="2023" name="Science">
        <title>Genomic signatures of disease resistance in endangered staghorn corals.</title>
        <authorList>
            <person name="Vollmer S.V."/>
            <person name="Selwyn J.D."/>
            <person name="Despard B.A."/>
            <person name="Roesel C.L."/>
        </authorList>
    </citation>
    <scope>NUCLEOTIDE SEQUENCE</scope>
    <source>
        <strain evidence="1">K2</strain>
    </source>
</reference>
<name>A0AAD9QB83_ACRCE</name>
<reference evidence="1" key="1">
    <citation type="journal article" date="2023" name="G3 (Bethesda)">
        <title>Whole genome assembly and annotation of the endangered Caribbean coral Acropora cervicornis.</title>
        <authorList>
            <person name="Selwyn J.D."/>
            <person name="Vollmer S.V."/>
        </authorList>
    </citation>
    <scope>NUCLEOTIDE SEQUENCE</scope>
    <source>
        <strain evidence="1">K2</strain>
    </source>
</reference>
<dbReference type="Proteomes" id="UP001249851">
    <property type="component" value="Unassembled WGS sequence"/>
</dbReference>
<protein>
    <submittedName>
        <fullName evidence="1">Uncharacterized protein</fullName>
    </submittedName>
</protein>
<sequence length="170" mass="18610">MASSTSTQVTKAPCEAKAAMLVVLRQRLSDSSVVVCIRKFSNISQAAASSGRQEEGMRFILTSLTDGLTERITCLRPNSIRYSFKESGSSIEFTEFSTVRITVSECPRSSCFSSNSVRESRENDPFVLSESISMSYGSALFDEASAKVQKHFVVPQFVASAIEGMTKYTP</sequence>
<accession>A0AAD9QB83</accession>
<evidence type="ECO:0000313" key="1">
    <source>
        <dbReference type="EMBL" id="KAK2558131.1"/>
    </source>
</evidence>
<dbReference type="AlphaFoldDB" id="A0AAD9QB83"/>
<evidence type="ECO:0000313" key="2">
    <source>
        <dbReference type="Proteomes" id="UP001249851"/>
    </source>
</evidence>
<dbReference type="EMBL" id="JARQWQ010000046">
    <property type="protein sequence ID" value="KAK2558131.1"/>
    <property type="molecule type" value="Genomic_DNA"/>
</dbReference>
<comment type="caution">
    <text evidence="1">The sequence shown here is derived from an EMBL/GenBank/DDBJ whole genome shotgun (WGS) entry which is preliminary data.</text>
</comment>
<organism evidence="1 2">
    <name type="scientific">Acropora cervicornis</name>
    <name type="common">Staghorn coral</name>
    <dbReference type="NCBI Taxonomy" id="6130"/>
    <lineage>
        <taxon>Eukaryota</taxon>
        <taxon>Metazoa</taxon>
        <taxon>Cnidaria</taxon>
        <taxon>Anthozoa</taxon>
        <taxon>Hexacorallia</taxon>
        <taxon>Scleractinia</taxon>
        <taxon>Astrocoeniina</taxon>
        <taxon>Acroporidae</taxon>
        <taxon>Acropora</taxon>
    </lineage>
</organism>
<keyword evidence="2" id="KW-1185">Reference proteome</keyword>